<organism evidence="2">
    <name type="scientific">uncultured Actinomycetospora sp</name>
    <dbReference type="NCBI Taxonomy" id="1135996"/>
    <lineage>
        <taxon>Bacteria</taxon>
        <taxon>Bacillati</taxon>
        <taxon>Actinomycetota</taxon>
        <taxon>Actinomycetes</taxon>
        <taxon>Pseudonocardiales</taxon>
        <taxon>Pseudonocardiaceae</taxon>
        <taxon>Actinomycetospora</taxon>
        <taxon>environmental samples</taxon>
    </lineage>
</organism>
<proteinExistence type="predicted"/>
<protein>
    <recommendedName>
        <fullName evidence="3">HNH nuclease domain-containing protein</fullName>
    </recommendedName>
</protein>
<dbReference type="CDD" id="cd00085">
    <property type="entry name" value="HNHc"/>
    <property type="match status" value="1"/>
</dbReference>
<feature type="compositionally biased region" description="Pro residues" evidence="1">
    <location>
        <begin position="157"/>
        <end position="167"/>
    </location>
</feature>
<reference evidence="2" key="1">
    <citation type="submission" date="2020-02" db="EMBL/GenBank/DDBJ databases">
        <authorList>
            <person name="Meier V. D."/>
        </authorList>
    </citation>
    <scope>NUCLEOTIDE SEQUENCE</scope>
    <source>
        <strain evidence="2">AVDCRST_MAG54</strain>
    </source>
</reference>
<dbReference type="EMBL" id="CADCTH010000255">
    <property type="protein sequence ID" value="CAA9249857.1"/>
    <property type="molecule type" value="Genomic_DNA"/>
</dbReference>
<accession>A0A6J4IEY7</accession>
<feature type="region of interest" description="Disordered" evidence="1">
    <location>
        <begin position="146"/>
        <end position="213"/>
    </location>
</feature>
<evidence type="ECO:0000256" key="1">
    <source>
        <dbReference type="SAM" id="MobiDB-lite"/>
    </source>
</evidence>
<sequence length="213" mass="23398">TTPHDTSSQAPPLSPRPVLELQIDQGALARLRAAEHPGWAEVIEELQQQHAAWRAPEPETLADAARRLPPPALARWIQIRDRACVFPPCRATALAADLDHTVAVTAGGPTAGPNLGPVCRHDHRLKHETGWRLDQSAPGTFTWTSPTGHTYRQHPQPVAPDVPPPATFRPRSNTTPAELATDEPIWTNDPYPDPDPDVDRPPDRHGRPDDPPF</sequence>
<feature type="compositionally biased region" description="Basic and acidic residues" evidence="1">
    <location>
        <begin position="197"/>
        <end position="213"/>
    </location>
</feature>
<gene>
    <name evidence="2" type="ORF">AVDCRST_MAG54-1931</name>
</gene>
<feature type="non-terminal residue" evidence="2">
    <location>
        <position position="1"/>
    </location>
</feature>
<dbReference type="AlphaFoldDB" id="A0A6J4IEY7"/>
<dbReference type="InterPro" id="IPR003615">
    <property type="entry name" value="HNH_nuc"/>
</dbReference>
<name>A0A6J4IEY7_9PSEU</name>
<evidence type="ECO:0008006" key="3">
    <source>
        <dbReference type="Google" id="ProtNLM"/>
    </source>
</evidence>
<evidence type="ECO:0000313" key="2">
    <source>
        <dbReference type="EMBL" id="CAA9249857.1"/>
    </source>
</evidence>